<feature type="non-terminal residue" evidence="1">
    <location>
        <position position="1"/>
    </location>
</feature>
<dbReference type="PANTHER" id="PTHR38887:SF1">
    <property type="entry name" value="RAS MODIFICATION PROTEIN ERF4"/>
    <property type="match status" value="1"/>
</dbReference>
<sequence>SKTPSSPPPPLSKIIAIPRVCNISNRILPNLPFIRAYAPILSTYNIPSDIFLSFIDELNILQAGHPALTHTHQPTQPMHFTHHLDPTKLTTLMTQCTNLAARLLHTIYIQGPCARRTAYLKLTNQTLFHPNHLHVDILTGKALRKLLDLHPEYPLCAELCPAWTVPEKADLMRGVRASVRVPGRQLYQLIDYVHDLDLAAEVKGDWKEERGEGGRRDAAKVVRDWQVVAEVQHEVWRGEALRLYEVAGRERDLKRRRRLVKMAGERDLE</sequence>
<protein>
    <submittedName>
        <fullName evidence="1">Uncharacterized protein</fullName>
    </submittedName>
</protein>
<dbReference type="OrthoDB" id="3068835at2759"/>
<proteinExistence type="predicted"/>
<dbReference type="EMBL" id="KZ826360">
    <property type="protein sequence ID" value="PYI05199.1"/>
    <property type="molecule type" value="Genomic_DNA"/>
</dbReference>
<gene>
    <name evidence="1" type="ORF">BO78DRAFT_286857</name>
</gene>
<evidence type="ECO:0000313" key="2">
    <source>
        <dbReference type="Proteomes" id="UP000248423"/>
    </source>
</evidence>
<dbReference type="PANTHER" id="PTHR38887">
    <property type="entry name" value="CHROMOSOME 21, WHOLE GENOME SHOTGUN SEQUENCE"/>
    <property type="match status" value="1"/>
</dbReference>
<dbReference type="STRING" id="1448318.A0A319EUH8"/>
<accession>A0A319EUH8</accession>
<keyword evidence="2" id="KW-1185">Reference proteome</keyword>
<evidence type="ECO:0000313" key="1">
    <source>
        <dbReference type="EMBL" id="PYI05199.1"/>
    </source>
</evidence>
<organism evidence="1 2">
    <name type="scientific">Aspergillus sclerotiicarbonarius (strain CBS 121057 / IBT 28362)</name>
    <dbReference type="NCBI Taxonomy" id="1448318"/>
    <lineage>
        <taxon>Eukaryota</taxon>
        <taxon>Fungi</taxon>
        <taxon>Dikarya</taxon>
        <taxon>Ascomycota</taxon>
        <taxon>Pezizomycotina</taxon>
        <taxon>Eurotiomycetes</taxon>
        <taxon>Eurotiomycetidae</taxon>
        <taxon>Eurotiales</taxon>
        <taxon>Aspergillaceae</taxon>
        <taxon>Aspergillus</taxon>
        <taxon>Aspergillus subgen. Circumdati</taxon>
    </lineage>
</organism>
<reference evidence="1 2" key="1">
    <citation type="submission" date="2018-02" db="EMBL/GenBank/DDBJ databases">
        <title>The genomes of Aspergillus section Nigri reveals drivers in fungal speciation.</title>
        <authorList>
            <consortium name="DOE Joint Genome Institute"/>
            <person name="Vesth T.C."/>
            <person name="Nybo J."/>
            <person name="Theobald S."/>
            <person name="Brandl J."/>
            <person name="Frisvad J.C."/>
            <person name="Nielsen K.F."/>
            <person name="Lyhne E.K."/>
            <person name="Kogle M.E."/>
            <person name="Kuo A."/>
            <person name="Riley R."/>
            <person name="Clum A."/>
            <person name="Nolan M."/>
            <person name="Lipzen A."/>
            <person name="Salamov A."/>
            <person name="Henrissat B."/>
            <person name="Wiebenga A."/>
            <person name="De vries R.P."/>
            <person name="Grigoriev I.V."/>
            <person name="Mortensen U.H."/>
            <person name="Andersen M.R."/>
            <person name="Baker S.E."/>
        </authorList>
    </citation>
    <scope>NUCLEOTIDE SEQUENCE [LARGE SCALE GENOMIC DNA]</scope>
    <source>
        <strain evidence="1 2">CBS 121057</strain>
    </source>
</reference>
<name>A0A319EUH8_ASPSB</name>
<dbReference type="VEuPathDB" id="FungiDB:BO78DRAFT_286857"/>
<dbReference type="InterPro" id="IPR053221">
    <property type="entry name" value="Burnettramic_acid_biosynth"/>
</dbReference>
<dbReference type="AlphaFoldDB" id="A0A319EUH8"/>
<dbReference type="Proteomes" id="UP000248423">
    <property type="component" value="Unassembled WGS sequence"/>
</dbReference>
<feature type="non-terminal residue" evidence="1">
    <location>
        <position position="269"/>
    </location>
</feature>